<feature type="region of interest" description="Disordered" evidence="1">
    <location>
        <begin position="161"/>
        <end position="190"/>
    </location>
</feature>
<comment type="caution">
    <text evidence="2">The sequence shown here is derived from an EMBL/GenBank/DDBJ whole genome shotgun (WGS) entry which is preliminary data.</text>
</comment>
<sequence>MVLPAQSSGGQDQEDPEQHQLADLPVEDADDRISDGHPSEHRQQQDPVNDDQVQGLPDLPQLVHEHPPEGQIPPTVEDDNNGNTDLPPLVHEIDENESGSEHRHPHDTLLSHGDSRYPPARVNLSARVHGEGQIPTGDIRMNIAPGTQVRFPANIGLPRHHEPLRPSNDRHLHQASSTHHNHGQVPSGGFRSYGDIVREAYCERRTSNTRANLHHGSSLQPGTVKSPRYRQLPQRQLVQEEDSKHRLHQSILSTIRSDPNILNNDVFLETVIKDSDLVETIFEDDHLRLIFVSHPSIMGRFVQDPSFLKHLDKPGGSQSSQPINPSPTAPIPQSTPLSTPSIYVNHQRPQRHHVSNAGIAMGRRSPVEHHQVEAGNMVNVTTIPSILPTAGDYPQIHYD</sequence>
<accession>A0A7J6PJV3</accession>
<feature type="compositionally biased region" description="Basic and acidic residues" evidence="1">
    <location>
        <begin position="161"/>
        <end position="172"/>
    </location>
</feature>
<evidence type="ECO:0000256" key="1">
    <source>
        <dbReference type="SAM" id="MobiDB-lite"/>
    </source>
</evidence>
<feature type="compositionally biased region" description="Polar residues" evidence="1">
    <location>
        <begin position="1"/>
        <end position="11"/>
    </location>
</feature>
<reference evidence="2 3" key="1">
    <citation type="submission" date="2020-04" db="EMBL/GenBank/DDBJ databases">
        <title>Perkinsus olseni comparative genomics.</title>
        <authorList>
            <person name="Bogema D.R."/>
        </authorList>
    </citation>
    <scope>NUCLEOTIDE SEQUENCE [LARGE SCALE GENOMIC DNA]</scope>
    <source>
        <strain evidence="2">00978-12</strain>
    </source>
</reference>
<feature type="region of interest" description="Disordered" evidence="1">
    <location>
        <begin position="1"/>
        <end position="117"/>
    </location>
</feature>
<feature type="compositionally biased region" description="Basic and acidic residues" evidence="1">
    <location>
        <begin position="99"/>
        <end position="115"/>
    </location>
</feature>
<dbReference type="AlphaFoldDB" id="A0A7J6PJV3"/>
<organism evidence="2 3">
    <name type="scientific">Perkinsus olseni</name>
    <name type="common">Perkinsus atlanticus</name>
    <dbReference type="NCBI Taxonomy" id="32597"/>
    <lineage>
        <taxon>Eukaryota</taxon>
        <taxon>Sar</taxon>
        <taxon>Alveolata</taxon>
        <taxon>Perkinsozoa</taxon>
        <taxon>Perkinsea</taxon>
        <taxon>Perkinsida</taxon>
        <taxon>Perkinsidae</taxon>
        <taxon>Perkinsus</taxon>
    </lineage>
</organism>
<feature type="compositionally biased region" description="Low complexity" evidence="1">
    <location>
        <begin position="45"/>
        <end position="54"/>
    </location>
</feature>
<proteinExistence type="predicted"/>
<evidence type="ECO:0000313" key="2">
    <source>
        <dbReference type="EMBL" id="KAF4695850.1"/>
    </source>
</evidence>
<evidence type="ECO:0000313" key="3">
    <source>
        <dbReference type="Proteomes" id="UP000541610"/>
    </source>
</evidence>
<dbReference type="EMBL" id="JABANP010000016">
    <property type="protein sequence ID" value="KAF4695850.1"/>
    <property type="molecule type" value="Genomic_DNA"/>
</dbReference>
<feature type="compositionally biased region" description="Polar residues" evidence="1">
    <location>
        <begin position="331"/>
        <end position="342"/>
    </location>
</feature>
<dbReference type="Proteomes" id="UP000541610">
    <property type="component" value="Unassembled WGS sequence"/>
</dbReference>
<protein>
    <submittedName>
        <fullName evidence="2">Uncharacterized protein</fullName>
    </submittedName>
</protein>
<dbReference type="OrthoDB" id="489595at2759"/>
<feature type="region of interest" description="Disordered" evidence="1">
    <location>
        <begin position="207"/>
        <end position="226"/>
    </location>
</feature>
<gene>
    <name evidence="2" type="ORF">FOZ60_003019</name>
</gene>
<feature type="region of interest" description="Disordered" evidence="1">
    <location>
        <begin position="308"/>
        <end position="342"/>
    </location>
</feature>
<name>A0A7J6PJV3_PEROL</name>
<feature type="compositionally biased region" description="Basic and acidic residues" evidence="1">
    <location>
        <begin position="31"/>
        <end position="44"/>
    </location>
</feature>
<feature type="compositionally biased region" description="Polar residues" evidence="1">
    <location>
        <begin position="208"/>
        <end position="223"/>
    </location>
</feature>